<proteinExistence type="predicted"/>
<feature type="domain" description="C-type lectin" evidence="1">
    <location>
        <begin position="151"/>
        <end position="260"/>
    </location>
</feature>
<evidence type="ECO:0000259" key="1">
    <source>
        <dbReference type="PROSITE" id="PS50041"/>
    </source>
</evidence>
<name>A0A6P7KRK9_BETSP</name>
<evidence type="ECO:0000313" key="2">
    <source>
        <dbReference type="Proteomes" id="UP000515150"/>
    </source>
</evidence>
<dbReference type="InterPro" id="IPR016186">
    <property type="entry name" value="C-type_lectin-like/link_sf"/>
</dbReference>
<organism evidence="2 3">
    <name type="scientific">Betta splendens</name>
    <name type="common">Siamese fighting fish</name>
    <dbReference type="NCBI Taxonomy" id="158456"/>
    <lineage>
        <taxon>Eukaryota</taxon>
        <taxon>Metazoa</taxon>
        <taxon>Chordata</taxon>
        <taxon>Craniata</taxon>
        <taxon>Vertebrata</taxon>
        <taxon>Euteleostomi</taxon>
        <taxon>Actinopterygii</taxon>
        <taxon>Neopterygii</taxon>
        <taxon>Teleostei</taxon>
        <taxon>Neoteleostei</taxon>
        <taxon>Acanthomorphata</taxon>
        <taxon>Anabantaria</taxon>
        <taxon>Anabantiformes</taxon>
        <taxon>Anabantoidei</taxon>
        <taxon>Osphronemidae</taxon>
        <taxon>Betta</taxon>
    </lineage>
</organism>
<evidence type="ECO:0000313" key="3">
    <source>
        <dbReference type="RefSeq" id="XP_028985091.2"/>
    </source>
</evidence>
<dbReference type="AlphaFoldDB" id="A0A6P7KRK9"/>
<dbReference type="Proteomes" id="UP000515150">
    <property type="component" value="Chromosome 16"/>
</dbReference>
<feature type="domain" description="C-type lectin" evidence="1">
    <location>
        <begin position="24"/>
        <end position="146"/>
    </location>
</feature>
<dbReference type="Pfam" id="PF00059">
    <property type="entry name" value="Lectin_C"/>
    <property type="match status" value="2"/>
</dbReference>
<sequence>MKSGQTLTPVSGSPGPHVVLCSLFPLRTYYYVDMVTNWTSAQNYCRVNYDDLATTESMSDINMLKSAFPWSWIGLSDDPNSWKFNMGNDSNSWRWSATGDTSKTGYQNWIETEPNRKGGNESCVIMTPGGGWKDVLCSLMQSFVCYSALNQSHKTYTFVSNMSTWTSAQSYCREHYTDLPVIDNSFENTDVYETKPGSAQVWIGLYRVPWVWSDKSQSTFRHWQPTKPNNYGGNQHCVSVSGQGEMDDDTCATNYPFICQQVSKQKTTLRMKIQTNADISSLIINDRILQQLIVLLSSQGRTDFKIKWKIHPKRHEEATQTQCNLHL</sequence>
<dbReference type="SMART" id="SM00034">
    <property type="entry name" value="CLECT"/>
    <property type="match status" value="2"/>
</dbReference>
<protein>
    <submittedName>
        <fullName evidence="3">C-type mannose receptor 2-like</fullName>
    </submittedName>
</protein>
<dbReference type="PANTHER" id="PTHR45784">
    <property type="entry name" value="C-TYPE LECTIN DOMAIN FAMILY 20 MEMBER A-RELATED"/>
    <property type="match status" value="1"/>
</dbReference>
<reference evidence="3" key="1">
    <citation type="submission" date="2025-08" db="UniProtKB">
        <authorList>
            <consortium name="RefSeq"/>
        </authorList>
    </citation>
    <scope>IDENTIFICATION</scope>
</reference>
<dbReference type="PROSITE" id="PS50041">
    <property type="entry name" value="C_TYPE_LECTIN_2"/>
    <property type="match status" value="2"/>
</dbReference>
<dbReference type="InParanoid" id="A0A6P7KRK9"/>
<dbReference type="PANTHER" id="PTHR45784:SF3">
    <property type="entry name" value="C-TYPE LECTIN DOMAIN FAMILY 4 MEMBER K-LIKE-RELATED"/>
    <property type="match status" value="1"/>
</dbReference>
<accession>A0A6P7KRK9</accession>
<dbReference type="RefSeq" id="XP_028985091.2">
    <property type="nucleotide sequence ID" value="XM_029129258.3"/>
</dbReference>
<dbReference type="OrthoDB" id="7357196at2759"/>
<dbReference type="KEGG" id="bspl:114843055"/>
<dbReference type="InterPro" id="IPR001304">
    <property type="entry name" value="C-type_lectin-like"/>
</dbReference>
<dbReference type="Gene3D" id="3.10.100.10">
    <property type="entry name" value="Mannose-Binding Protein A, subunit A"/>
    <property type="match status" value="2"/>
</dbReference>
<keyword evidence="2" id="KW-1185">Reference proteome</keyword>
<gene>
    <name evidence="3" type="primary">LOC114843055</name>
</gene>
<dbReference type="InterPro" id="IPR016187">
    <property type="entry name" value="CTDL_fold"/>
</dbReference>
<dbReference type="SUPFAM" id="SSF56436">
    <property type="entry name" value="C-type lectin-like"/>
    <property type="match status" value="2"/>
</dbReference>
<dbReference type="GeneID" id="114843055"/>